<dbReference type="Pfam" id="PF00069">
    <property type="entry name" value="Pkinase"/>
    <property type="match status" value="1"/>
</dbReference>
<dbReference type="SUPFAM" id="SSF56112">
    <property type="entry name" value="Protein kinase-like (PK-like)"/>
    <property type="match status" value="1"/>
</dbReference>
<dbReference type="Gene3D" id="1.10.510.10">
    <property type="entry name" value="Transferase(Phosphotransferase) domain 1"/>
    <property type="match status" value="1"/>
</dbReference>
<dbReference type="GO" id="GO:0005524">
    <property type="term" value="F:ATP binding"/>
    <property type="evidence" value="ECO:0007669"/>
    <property type="project" value="InterPro"/>
</dbReference>
<comment type="caution">
    <text evidence="2">The sequence shown here is derived from an EMBL/GenBank/DDBJ whole genome shotgun (WGS) entry which is preliminary data.</text>
</comment>
<dbReference type="OrthoDB" id="4062651at2759"/>
<dbReference type="AlphaFoldDB" id="A0A1T3CJ97"/>
<gene>
    <name evidence="2" type="ORF">A0O28_0107420</name>
</gene>
<accession>A0A1T3CJ97</accession>
<dbReference type="GO" id="GO:0004672">
    <property type="term" value="F:protein kinase activity"/>
    <property type="evidence" value="ECO:0007669"/>
    <property type="project" value="InterPro"/>
</dbReference>
<name>A0A1T3CJ97_9HYPO</name>
<dbReference type="InterPro" id="IPR011009">
    <property type="entry name" value="Kinase-like_dom_sf"/>
</dbReference>
<evidence type="ECO:0000313" key="3">
    <source>
        <dbReference type="Proteomes" id="UP000191004"/>
    </source>
</evidence>
<sequence length="347" mass="39908">MSEIMDKSPYWDVALWETHETEDDCTLVIRTDNGRAFYCQISPSRFHQSPAIKDQYFRCLNLLRSGDEEDDFHMEDACDWLSKPFEPLIARLAPCTLKRPGDELSTLAEYLFPPHFVCSLSATHEKLETFEIDPKNLDWGSPMIFVKQDFLDDLDRWTQSYHPNEVAIFYGNPRDVLIKPPKRVLIDGKDGSRVECFFKRFETSFGLKHAKIELDTHKRIIQAHLPPPPKTFICHQHGVVRDGNRLASMLFTWINNKGVLSKARADQNTVQLKARWATQIKDTLEMLHHRDIIWGDAKAENILIDMDDNAWLVDFGGSYTVGWVDEDKAGTLEGDAQGLARILDILS</sequence>
<feature type="domain" description="Protein kinase" evidence="1">
    <location>
        <begin position="130"/>
        <end position="347"/>
    </location>
</feature>
<dbReference type="Proteomes" id="UP000191004">
    <property type="component" value="Unassembled WGS sequence"/>
</dbReference>
<evidence type="ECO:0000313" key="2">
    <source>
        <dbReference type="EMBL" id="OPB41045.1"/>
    </source>
</evidence>
<dbReference type="PROSITE" id="PS50011">
    <property type="entry name" value="PROTEIN_KINASE_DOM"/>
    <property type="match status" value="1"/>
</dbReference>
<protein>
    <recommendedName>
        <fullName evidence="1">Protein kinase domain-containing protein</fullName>
    </recommendedName>
</protein>
<evidence type="ECO:0000259" key="1">
    <source>
        <dbReference type="PROSITE" id="PS50011"/>
    </source>
</evidence>
<keyword evidence="3" id="KW-1185">Reference proteome</keyword>
<dbReference type="InterPro" id="IPR000719">
    <property type="entry name" value="Prot_kinase_dom"/>
</dbReference>
<organism evidence="2 3">
    <name type="scientific">Trichoderma guizhouense</name>
    <dbReference type="NCBI Taxonomy" id="1491466"/>
    <lineage>
        <taxon>Eukaryota</taxon>
        <taxon>Fungi</taxon>
        <taxon>Dikarya</taxon>
        <taxon>Ascomycota</taxon>
        <taxon>Pezizomycotina</taxon>
        <taxon>Sordariomycetes</taxon>
        <taxon>Hypocreomycetidae</taxon>
        <taxon>Hypocreales</taxon>
        <taxon>Hypocreaceae</taxon>
        <taxon>Trichoderma</taxon>
    </lineage>
</organism>
<reference evidence="2 3" key="1">
    <citation type="submission" date="2016-04" db="EMBL/GenBank/DDBJ databases">
        <title>Multiple horizontal gene transfer events from other fungi enriched the ability of the initially mycotrophic fungus Trichoderma (Ascomycota) to feed on dead plant biomass.</title>
        <authorList>
            <person name="Atanasova L."/>
            <person name="Chenthamara K."/>
            <person name="Zhang J."/>
            <person name="Grujic M."/>
            <person name="Henrissat B."/>
            <person name="Kuo A."/>
            <person name="Aertz A."/>
            <person name="Salamov A."/>
            <person name="Lipzen A."/>
            <person name="Labutti K."/>
            <person name="Barry K."/>
            <person name="Miao Y."/>
            <person name="Rahimi M.J."/>
            <person name="Shen Q."/>
            <person name="Grigoriev I.V."/>
            <person name="Kubicek C.P."/>
            <person name="Druzhinina I.S."/>
        </authorList>
    </citation>
    <scope>NUCLEOTIDE SEQUENCE [LARGE SCALE GENOMIC DNA]</scope>
    <source>
        <strain evidence="2 3">NJAU 4742</strain>
    </source>
</reference>
<proteinExistence type="predicted"/>
<dbReference type="EMBL" id="LVVK01000016">
    <property type="protein sequence ID" value="OPB41045.1"/>
    <property type="molecule type" value="Genomic_DNA"/>
</dbReference>